<dbReference type="Pfam" id="PF03949">
    <property type="entry name" value="Malic_M"/>
    <property type="match status" value="1"/>
</dbReference>
<dbReference type="PANTHER" id="PTHR43237:SF4">
    <property type="entry name" value="NADP-DEPENDENT MALIC ENZYME"/>
    <property type="match status" value="1"/>
</dbReference>
<organism evidence="4">
    <name type="scientific">marine sediment metagenome</name>
    <dbReference type="NCBI Taxonomy" id="412755"/>
    <lineage>
        <taxon>unclassified sequences</taxon>
        <taxon>metagenomes</taxon>
        <taxon>ecological metagenomes</taxon>
    </lineage>
</organism>
<dbReference type="SMART" id="SM01274">
    <property type="entry name" value="malic"/>
    <property type="match status" value="1"/>
</dbReference>
<evidence type="ECO:0008006" key="5">
    <source>
        <dbReference type="Google" id="ProtNLM"/>
    </source>
</evidence>
<dbReference type="InterPro" id="IPR037062">
    <property type="entry name" value="Malic_N_dom_sf"/>
</dbReference>
<feature type="non-terminal residue" evidence="4">
    <location>
        <position position="1"/>
    </location>
</feature>
<feature type="non-terminal residue" evidence="4">
    <location>
        <position position="256"/>
    </location>
</feature>
<dbReference type="Gene3D" id="3.40.50.10380">
    <property type="entry name" value="Malic enzyme, N-terminal domain"/>
    <property type="match status" value="1"/>
</dbReference>
<comment type="caution">
    <text evidence="4">The sequence shown here is derived from an EMBL/GenBank/DDBJ whole genome shotgun (WGS) entry which is preliminary data.</text>
</comment>
<reference evidence="4" key="1">
    <citation type="journal article" date="2014" name="Front. Microbiol.">
        <title>High frequency of phylogenetically diverse reductive dehalogenase-homologous genes in deep subseafloor sedimentary metagenomes.</title>
        <authorList>
            <person name="Kawai M."/>
            <person name="Futagami T."/>
            <person name="Toyoda A."/>
            <person name="Takaki Y."/>
            <person name="Nishi S."/>
            <person name="Hori S."/>
            <person name="Arai W."/>
            <person name="Tsubouchi T."/>
            <person name="Morono Y."/>
            <person name="Uchiyama I."/>
            <person name="Ito T."/>
            <person name="Fujiyama A."/>
            <person name="Inagaki F."/>
            <person name="Takami H."/>
        </authorList>
    </citation>
    <scope>NUCLEOTIDE SEQUENCE</scope>
    <source>
        <strain evidence="4">Expedition CK06-06</strain>
    </source>
</reference>
<dbReference type="SUPFAM" id="SSF51735">
    <property type="entry name" value="NAD(P)-binding Rossmann-fold domains"/>
    <property type="match status" value="1"/>
</dbReference>
<protein>
    <recommendedName>
        <fullName evidence="5">Malic enzyme N-terminal domain-containing protein</fullName>
    </recommendedName>
</protein>
<dbReference type="EMBL" id="BARV01030099">
    <property type="protein sequence ID" value="GAI37475.1"/>
    <property type="molecule type" value="Genomic_DNA"/>
</dbReference>
<evidence type="ECO:0000259" key="3">
    <source>
        <dbReference type="SMART" id="SM01274"/>
    </source>
</evidence>
<gene>
    <name evidence="4" type="ORF">S06H3_47861</name>
</gene>
<evidence type="ECO:0000313" key="4">
    <source>
        <dbReference type="EMBL" id="GAI37475.1"/>
    </source>
</evidence>
<dbReference type="InterPro" id="IPR051674">
    <property type="entry name" value="Malate_Decarboxylase"/>
</dbReference>
<dbReference type="GO" id="GO:0051287">
    <property type="term" value="F:NAD binding"/>
    <property type="evidence" value="ECO:0007669"/>
    <property type="project" value="InterPro"/>
</dbReference>
<dbReference type="SMART" id="SM00919">
    <property type="entry name" value="Malic_M"/>
    <property type="match status" value="1"/>
</dbReference>
<sequence>QTTPRCAIRDFDDFAIWYTPGVAAVSKALEADKERMYELTNKWNTIAVVSDGTRVLGLGDIGPEGAMAVMEGKALLFKYLGGVDAVPICLDTKDPDEIIQAVKWLQPSFGGINLEDFANPKCFYILDTLRKEMEIPVWHDDQQGTAAVTLAGLVNALKVVGKKKEEVSITLIGVGAANVAISRVLFADGFRPENTIFVDSKAILHTGRTDLEAKQAENPYKWDLCQKTNPEKRTGGIAEALKGADVCISLSKSEPG</sequence>
<dbReference type="GO" id="GO:0004470">
    <property type="term" value="F:malic enzyme activity"/>
    <property type="evidence" value="ECO:0007669"/>
    <property type="project" value="InterPro"/>
</dbReference>
<dbReference type="Pfam" id="PF00390">
    <property type="entry name" value="malic"/>
    <property type="match status" value="1"/>
</dbReference>
<evidence type="ECO:0000256" key="1">
    <source>
        <dbReference type="ARBA" id="ARBA00023002"/>
    </source>
</evidence>
<dbReference type="Gene3D" id="3.40.50.720">
    <property type="entry name" value="NAD(P)-binding Rossmann-like Domain"/>
    <property type="match status" value="1"/>
</dbReference>
<evidence type="ECO:0000259" key="2">
    <source>
        <dbReference type="SMART" id="SM00919"/>
    </source>
</evidence>
<dbReference type="InterPro" id="IPR036291">
    <property type="entry name" value="NAD(P)-bd_dom_sf"/>
</dbReference>
<proteinExistence type="predicted"/>
<dbReference type="InterPro" id="IPR012301">
    <property type="entry name" value="Malic_N_dom"/>
</dbReference>
<dbReference type="SUPFAM" id="SSF53223">
    <property type="entry name" value="Aminoacid dehydrogenase-like, N-terminal domain"/>
    <property type="match status" value="1"/>
</dbReference>
<dbReference type="InterPro" id="IPR046346">
    <property type="entry name" value="Aminoacid_DH-like_N_sf"/>
</dbReference>
<feature type="domain" description="Malic enzyme N-terminal" evidence="3">
    <location>
        <begin position="1"/>
        <end position="130"/>
    </location>
</feature>
<name>X1PEQ4_9ZZZZ</name>
<dbReference type="PANTHER" id="PTHR43237">
    <property type="entry name" value="NADP-DEPENDENT MALIC ENZYME"/>
    <property type="match status" value="1"/>
</dbReference>
<keyword evidence="1" id="KW-0560">Oxidoreductase</keyword>
<dbReference type="InterPro" id="IPR012302">
    <property type="entry name" value="Malic_NAD-bd"/>
</dbReference>
<dbReference type="GO" id="GO:0016616">
    <property type="term" value="F:oxidoreductase activity, acting on the CH-OH group of donors, NAD or NADP as acceptor"/>
    <property type="evidence" value="ECO:0007669"/>
    <property type="project" value="InterPro"/>
</dbReference>
<feature type="domain" description="Malic enzyme NAD-binding" evidence="2">
    <location>
        <begin position="142"/>
        <end position="256"/>
    </location>
</feature>
<dbReference type="AlphaFoldDB" id="X1PEQ4"/>
<accession>X1PEQ4</accession>